<gene>
    <name evidence="6" type="ORF">CCMA1212_007312</name>
</gene>
<feature type="domain" description="XPG N-terminal" evidence="5">
    <location>
        <begin position="1"/>
        <end position="101"/>
    </location>
</feature>
<dbReference type="InterPro" id="IPR029060">
    <property type="entry name" value="PIN-like_dom_sf"/>
</dbReference>
<reference evidence="6 7" key="1">
    <citation type="submission" date="2018-01" db="EMBL/GenBank/DDBJ databases">
        <title>Genome characterization of the sugarcane-associated fungus Trichoderma ghanense CCMA-1212 and their application in lignocelulose bioconversion.</title>
        <authorList>
            <person name="Steindorff A.S."/>
            <person name="Mendes T.D."/>
            <person name="Vilela E.S.D."/>
            <person name="Rodrigues D.S."/>
            <person name="Formighieri E.F."/>
            <person name="Melo I.S."/>
            <person name="Favaro L.C.L."/>
        </authorList>
    </citation>
    <scope>NUCLEOTIDE SEQUENCE [LARGE SCALE GENOMIC DNA]</scope>
    <source>
        <strain evidence="6 7">CCMA-1212</strain>
    </source>
</reference>
<name>A0ABY2GXE0_9HYPO</name>
<feature type="region of interest" description="Disordered" evidence="3">
    <location>
        <begin position="510"/>
        <end position="775"/>
    </location>
</feature>
<organism evidence="6 7">
    <name type="scientific">Trichoderma ghanense</name>
    <dbReference type="NCBI Taxonomy" id="65468"/>
    <lineage>
        <taxon>Eukaryota</taxon>
        <taxon>Fungi</taxon>
        <taxon>Dikarya</taxon>
        <taxon>Ascomycota</taxon>
        <taxon>Pezizomycotina</taxon>
        <taxon>Sordariomycetes</taxon>
        <taxon>Hypocreomycetidae</taxon>
        <taxon>Hypocreales</taxon>
        <taxon>Hypocreaceae</taxon>
        <taxon>Trichoderma</taxon>
    </lineage>
</organism>
<feature type="compositionally biased region" description="Basic and acidic residues" evidence="3">
    <location>
        <begin position="510"/>
        <end position="520"/>
    </location>
</feature>
<feature type="domain" description="XPG-I" evidence="4">
    <location>
        <begin position="108"/>
        <end position="183"/>
    </location>
</feature>
<dbReference type="CDD" id="cd09870">
    <property type="entry name" value="PIN_YEN1"/>
    <property type="match status" value="1"/>
</dbReference>
<dbReference type="InterPro" id="IPR036279">
    <property type="entry name" value="5-3_exonuclease_C_sf"/>
</dbReference>
<comment type="caution">
    <text evidence="6">The sequence shown here is derived from an EMBL/GenBank/DDBJ whole genome shotgun (WGS) entry which is preliminary data.</text>
</comment>
<evidence type="ECO:0000313" key="7">
    <source>
        <dbReference type="Proteomes" id="UP001642720"/>
    </source>
</evidence>
<dbReference type="PANTHER" id="PTHR11081">
    <property type="entry name" value="FLAP ENDONUCLEASE FAMILY MEMBER"/>
    <property type="match status" value="1"/>
</dbReference>
<dbReference type="SUPFAM" id="SSF47807">
    <property type="entry name" value="5' to 3' exonuclease, C-terminal subdomain"/>
    <property type="match status" value="1"/>
</dbReference>
<dbReference type="SMART" id="SM00485">
    <property type="entry name" value="XPGN"/>
    <property type="match status" value="1"/>
</dbReference>
<feature type="compositionally biased region" description="Low complexity" evidence="3">
    <location>
        <begin position="529"/>
        <end position="539"/>
    </location>
</feature>
<feature type="compositionally biased region" description="Polar residues" evidence="3">
    <location>
        <begin position="675"/>
        <end position="685"/>
    </location>
</feature>
<dbReference type="RefSeq" id="XP_073556851.1">
    <property type="nucleotide sequence ID" value="XM_073704483.1"/>
</dbReference>
<evidence type="ECO:0000256" key="3">
    <source>
        <dbReference type="SAM" id="MobiDB-lite"/>
    </source>
</evidence>
<dbReference type="Pfam" id="PF00867">
    <property type="entry name" value="XPG_I"/>
    <property type="match status" value="1"/>
</dbReference>
<dbReference type="InterPro" id="IPR041177">
    <property type="entry name" value="GEN1_C"/>
</dbReference>
<dbReference type="SUPFAM" id="SSF88723">
    <property type="entry name" value="PIN domain-like"/>
    <property type="match status" value="1"/>
</dbReference>
<feature type="region of interest" description="Disordered" evidence="3">
    <location>
        <begin position="441"/>
        <end position="468"/>
    </location>
</feature>
<feature type="compositionally biased region" description="Basic and acidic residues" evidence="3">
    <location>
        <begin position="758"/>
        <end position="768"/>
    </location>
</feature>
<dbReference type="Pfam" id="PF00752">
    <property type="entry name" value="XPG_N"/>
    <property type="match status" value="1"/>
</dbReference>
<evidence type="ECO:0000259" key="5">
    <source>
        <dbReference type="SMART" id="SM00485"/>
    </source>
</evidence>
<dbReference type="Proteomes" id="UP001642720">
    <property type="component" value="Unassembled WGS sequence"/>
</dbReference>
<dbReference type="EMBL" id="PPTA01000010">
    <property type="protein sequence ID" value="TFB00650.1"/>
    <property type="molecule type" value="Genomic_DNA"/>
</dbReference>
<dbReference type="Gene3D" id="1.10.150.20">
    <property type="entry name" value="5' to 3' exonuclease, C-terminal subdomain"/>
    <property type="match status" value="1"/>
</dbReference>
<dbReference type="InterPro" id="IPR006086">
    <property type="entry name" value="XPG-I_dom"/>
</dbReference>
<protein>
    <submittedName>
        <fullName evidence="6">Flap endonuclease GEN-like protein</fullName>
    </submittedName>
</protein>
<keyword evidence="2" id="KW-0378">Hydrolase</keyword>
<accession>A0ABY2GXE0</accession>
<keyword evidence="7" id="KW-1185">Reference proteome</keyword>
<dbReference type="InterPro" id="IPR037316">
    <property type="entry name" value="Yen1_H3TH"/>
</dbReference>
<keyword evidence="1" id="KW-0540">Nuclease</keyword>
<feature type="compositionally biased region" description="Polar residues" evidence="3">
    <location>
        <begin position="708"/>
        <end position="749"/>
    </location>
</feature>
<dbReference type="CDD" id="cd09906">
    <property type="entry name" value="H3TH_YEN1"/>
    <property type="match status" value="1"/>
</dbReference>
<dbReference type="SMART" id="SM00484">
    <property type="entry name" value="XPGI"/>
    <property type="match status" value="1"/>
</dbReference>
<evidence type="ECO:0000313" key="6">
    <source>
        <dbReference type="EMBL" id="TFB00650.1"/>
    </source>
</evidence>
<dbReference type="PRINTS" id="PR00853">
    <property type="entry name" value="XPGRADSUPER"/>
</dbReference>
<dbReference type="InterPro" id="IPR006084">
    <property type="entry name" value="XPG/Rad2"/>
</dbReference>
<sequence length="826" mass="91028">MGIKGIYRELGPGKRVSLSKLASDSFAQHNRPYRIAIDIAIWQFQNQAARGGTNPAIRTLFYRLVRLLGTPIQPIFVFDGPNKPKFKRNRRSGRGDGFAAAHAKRLIRLFGFVVHDAPGEAEAECAFLQRNGIVDAVLSEDVDTIMFGCTRTLRNWSAEGKAGKPTHVSMYDVEEMNMADLGLDREGMVLVALMSGGDYIPEGVPGCGPKVACEAAKAGFGKSLCRLRVSDAEGLRKWRASLTHELRTNESKFFRTRHKALEIPDDFPNIEALRYYTHPVVSPESTLEAVRQKLAETREIQLEGLREFARETFNWDFRIGAIKFIRVLSEGLFVNRMLQDGIDGDSLVKKVSGRRTHFSTDGTPELRLAYIPEEIVPIDISNEVEEEIAYARSGLALNSDEEYSAPDNVEDAQGGAKVFDITNPEPTWVLEEVARRFAPRSVQAWEEGAKTKRKSSNKASSKSKKADAIPNSTLDNFVRVTKAVTTTKQKVISSDSSDTDNDMMEISKVDKATELRDSERISLPPLPQPTQQLRRPQTPSFMRQPSKHLTPDESPSLDGWTVTSSPDLPRRHDDAGGFEAIVISSSPAGTDASPVSRPVRASPGAALAEAGGSTAVGMPKSIRSILAASTASARVRGEEGRSGAASSSSSTHKAKGRTTSFSETSRGAAKLKQLSMETFTQNLSRTEMDLPGPSTYRPEQGTRKTTSRHQVLSAETLNNTHHEPSATNLQPSPPTSSSHPILNTKRTTPSVPPQQQRRRPDPMPETKKFLVPSASRPGFFDEIEVEAEEYEERIAREARLPRSRGAARSGVMRWSDVSFIDLTDEK</sequence>
<dbReference type="PANTHER" id="PTHR11081:SF75">
    <property type="entry name" value="ENDONUCLEASE, PUTATIVE (AFU_ORTHOLOGUE AFUA_3G13260)-RELATED"/>
    <property type="match status" value="1"/>
</dbReference>
<evidence type="ECO:0000256" key="2">
    <source>
        <dbReference type="ARBA" id="ARBA00022801"/>
    </source>
</evidence>
<dbReference type="Pfam" id="PF18380">
    <property type="entry name" value="GEN1_C"/>
    <property type="match status" value="1"/>
</dbReference>
<dbReference type="Gene3D" id="3.40.50.1010">
    <property type="entry name" value="5'-nuclease"/>
    <property type="match status" value="2"/>
</dbReference>
<proteinExistence type="predicted"/>
<dbReference type="InterPro" id="IPR006085">
    <property type="entry name" value="XPG_DNA_repair_N"/>
</dbReference>
<evidence type="ECO:0000256" key="1">
    <source>
        <dbReference type="ARBA" id="ARBA00022722"/>
    </source>
</evidence>
<evidence type="ECO:0000259" key="4">
    <source>
        <dbReference type="SMART" id="SM00484"/>
    </source>
</evidence>
<dbReference type="GeneID" id="300578933"/>